<dbReference type="Proteomes" id="UP000807342">
    <property type="component" value="Unassembled WGS sequence"/>
</dbReference>
<dbReference type="EC" id="2.7.10.1" evidence="1"/>
<name>A0A9P5XQN4_9AGAR</name>
<dbReference type="Gene3D" id="6.10.250.2930">
    <property type="match status" value="1"/>
</dbReference>
<evidence type="ECO:0000313" key="8">
    <source>
        <dbReference type="EMBL" id="KAF9453950.1"/>
    </source>
</evidence>
<dbReference type="GO" id="GO:0004714">
    <property type="term" value="F:transmembrane receptor protein tyrosine kinase activity"/>
    <property type="evidence" value="ECO:0007669"/>
    <property type="project" value="UniProtKB-EC"/>
</dbReference>
<feature type="chain" id="PRO_5040335423" description="receptor protein-tyrosine kinase" evidence="7">
    <location>
        <begin position="25"/>
        <end position="158"/>
    </location>
</feature>
<feature type="transmembrane region" description="Helical" evidence="6">
    <location>
        <begin position="90"/>
        <end position="113"/>
    </location>
</feature>
<organism evidence="8 9">
    <name type="scientific">Macrolepiota fuliginosa MF-IS2</name>
    <dbReference type="NCBI Taxonomy" id="1400762"/>
    <lineage>
        <taxon>Eukaryota</taxon>
        <taxon>Fungi</taxon>
        <taxon>Dikarya</taxon>
        <taxon>Basidiomycota</taxon>
        <taxon>Agaricomycotina</taxon>
        <taxon>Agaricomycetes</taxon>
        <taxon>Agaricomycetidae</taxon>
        <taxon>Agaricales</taxon>
        <taxon>Agaricineae</taxon>
        <taxon>Agaricaceae</taxon>
        <taxon>Macrolepiota</taxon>
    </lineage>
</organism>
<evidence type="ECO:0000256" key="1">
    <source>
        <dbReference type="ARBA" id="ARBA00011902"/>
    </source>
</evidence>
<protein>
    <recommendedName>
        <fullName evidence="1">receptor protein-tyrosine kinase</fullName>
        <ecNumber evidence="1">2.7.10.1</ecNumber>
    </recommendedName>
</protein>
<dbReference type="InterPro" id="IPR044912">
    <property type="entry name" value="Egfr_JX_dom"/>
</dbReference>
<reference evidence="8" key="1">
    <citation type="submission" date="2020-11" db="EMBL/GenBank/DDBJ databases">
        <authorList>
            <consortium name="DOE Joint Genome Institute"/>
            <person name="Ahrendt S."/>
            <person name="Riley R."/>
            <person name="Andreopoulos W."/>
            <person name="Labutti K."/>
            <person name="Pangilinan J."/>
            <person name="Ruiz-Duenas F.J."/>
            <person name="Barrasa J.M."/>
            <person name="Sanchez-Garcia M."/>
            <person name="Camarero S."/>
            <person name="Miyauchi S."/>
            <person name="Serrano A."/>
            <person name="Linde D."/>
            <person name="Babiker R."/>
            <person name="Drula E."/>
            <person name="Ayuso-Fernandez I."/>
            <person name="Pacheco R."/>
            <person name="Padilla G."/>
            <person name="Ferreira P."/>
            <person name="Barriuso J."/>
            <person name="Kellner H."/>
            <person name="Castanera R."/>
            <person name="Alfaro M."/>
            <person name="Ramirez L."/>
            <person name="Pisabarro A.G."/>
            <person name="Kuo A."/>
            <person name="Tritt A."/>
            <person name="Lipzen A."/>
            <person name="He G."/>
            <person name="Yan M."/>
            <person name="Ng V."/>
            <person name="Cullen D."/>
            <person name="Martin F."/>
            <person name="Rosso M.-N."/>
            <person name="Henrissat B."/>
            <person name="Hibbett D."/>
            <person name="Martinez A.T."/>
            <person name="Grigoriev I.V."/>
        </authorList>
    </citation>
    <scope>NUCLEOTIDE SEQUENCE</scope>
    <source>
        <strain evidence="8">MF-IS2</strain>
    </source>
</reference>
<evidence type="ECO:0000256" key="5">
    <source>
        <dbReference type="SAM" id="MobiDB-lite"/>
    </source>
</evidence>
<keyword evidence="9" id="KW-1185">Reference proteome</keyword>
<evidence type="ECO:0000256" key="2">
    <source>
        <dbReference type="ARBA" id="ARBA00022679"/>
    </source>
</evidence>
<dbReference type="EMBL" id="MU151057">
    <property type="protein sequence ID" value="KAF9453950.1"/>
    <property type="molecule type" value="Genomic_DNA"/>
</dbReference>
<comment type="caution">
    <text evidence="8">The sequence shown here is derived from an EMBL/GenBank/DDBJ whole genome shotgun (WGS) entry which is preliminary data.</text>
</comment>
<keyword evidence="3" id="KW-0418">Kinase</keyword>
<feature type="region of interest" description="Disordered" evidence="5">
    <location>
        <begin position="28"/>
        <end position="53"/>
    </location>
</feature>
<feature type="signal peptide" evidence="7">
    <location>
        <begin position="1"/>
        <end position="24"/>
    </location>
</feature>
<evidence type="ECO:0000256" key="4">
    <source>
        <dbReference type="ARBA" id="ARBA00023137"/>
    </source>
</evidence>
<sequence>MLITPYSRLLLLGLLAIIVPVVGAKGGGGGGGGRSGGGGGGSKGSSGKGGSKPKIVKTVVYTNGSNHTECKNELTNEIVKCPSDKKKTGIIVGAVLGGVLGILIIGLVVWYLVRRHRRNKGQTATRSIKVPGIAPTTKKEYKPLFDNDLPKPKETDSV</sequence>
<evidence type="ECO:0000256" key="7">
    <source>
        <dbReference type="SAM" id="SignalP"/>
    </source>
</evidence>
<evidence type="ECO:0000256" key="3">
    <source>
        <dbReference type="ARBA" id="ARBA00022777"/>
    </source>
</evidence>
<gene>
    <name evidence="8" type="ORF">P691DRAFT_755020</name>
</gene>
<dbReference type="CDD" id="cd12087">
    <property type="entry name" value="TM_EGFR-like"/>
    <property type="match status" value="1"/>
</dbReference>
<accession>A0A9P5XQN4</accession>
<keyword evidence="2" id="KW-0808">Transferase</keyword>
<feature type="compositionally biased region" description="Gly residues" evidence="5">
    <location>
        <begin position="28"/>
        <end position="50"/>
    </location>
</feature>
<evidence type="ECO:0000313" key="9">
    <source>
        <dbReference type="Proteomes" id="UP000807342"/>
    </source>
</evidence>
<evidence type="ECO:0000256" key="6">
    <source>
        <dbReference type="SAM" id="Phobius"/>
    </source>
</evidence>
<keyword evidence="6" id="KW-1133">Transmembrane helix</keyword>
<proteinExistence type="predicted"/>
<keyword evidence="6" id="KW-0812">Transmembrane</keyword>
<dbReference type="AlphaFoldDB" id="A0A9P5XQN4"/>
<feature type="region of interest" description="Disordered" evidence="5">
    <location>
        <begin position="139"/>
        <end position="158"/>
    </location>
</feature>
<keyword evidence="4" id="KW-0829">Tyrosine-protein kinase</keyword>
<keyword evidence="7" id="KW-0732">Signal</keyword>
<keyword evidence="6" id="KW-0472">Membrane</keyword>